<evidence type="ECO:0000313" key="6">
    <source>
        <dbReference type="EMBL" id="KAH7510921.1"/>
    </source>
</evidence>
<evidence type="ECO:0000256" key="2">
    <source>
        <dbReference type="ARBA" id="ARBA00023121"/>
    </source>
</evidence>
<feature type="compositionally biased region" description="Basic and acidic residues" evidence="3">
    <location>
        <begin position="347"/>
        <end position="356"/>
    </location>
</feature>
<evidence type="ECO:0000259" key="5">
    <source>
        <dbReference type="PROSITE" id="PS51228"/>
    </source>
</evidence>
<feature type="signal peptide" evidence="4">
    <location>
        <begin position="1"/>
        <end position="30"/>
    </location>
</feature>
<dbReference type="InterPro" id="IPR000582">
    <property type="entry name" value="Acyl-CoA-binding_protein"/>
</dbReference>
<proteinExistence type="inferred from homology"/>
<evidence type="ECO:0000256" key="3">
    <source>
        <dbReference type="SAM" id="MobiDB-lite"/>
    </source>
</evidence>
<name>A0A978U8W4_ZIZJJ</name>
<dbReference type="PANTHER" id="PTHR23310">
    <property type="entry name" value="ACYL-COA-BINDING PROTEIN, ACBP"/>
    <property type="match status" value="1"/>
</dbReference>
<dbReference type="InterPro" id="IPR014352">
    <property type="entry name" value="FERM/acyl-CoA-bd_prot_sf"/>
</dbReference>
<gene>
    <name evidence="7" type="ORF">FEM48_Zijuj06G0040800</name>
    <name evidence="6" type="ORF">FEM48_ZijujUnG0065100</name>
</gene>
<dbReference type="EMBL" id="JAEACU010000006">
    <property type="protein sequence ID" value="KAH7523712.1"/>
    <property type="molecule type" value="Genomic_DNA"/>
</dbReference>
<reference evidence="6" key="1">
    <citation type="journal article" date="2021" name="Front. Plant Sci.">
        <title>Chromosome-Scale Genome Assembly for Chinese Sour Jujube and Insights Into Its Genome Evolution and Domestication Signature.</title>
        <authorList>
            <person name="Shen L.-Y."/>
            <person name="Luo H."/>
            <person name="Wang X.-L."/>
            <person name="Wang X.-M."/>
            <person name="Qiu X.-J."/>
            <person name="Liu H."/>
            <person name="Zhou S.-S."/>
            <person name="Jia K.-H."/>
            <person name="Nie S."/>
            <person name="Bao Y.-T."/>
            <person name="Zhang R.-G."/>
            <person name="Yun Q.-Z."/>
            <person name="Chai Y.-H."/>
            <person name="Lu J.-Y."/>
            <person name="Li Y."/>
            <person name="Zhao S.-W."/>
            <person name="Mao J.-F."/>
            <person name="Jia S.-G."/>
            <person name="Mao Y.-M."/>
        </authorList>
    </citation>
    <scope>NUCLEOTIDE SEQUENCE</scope>
    <source>
        <strain evidence="6">AT0</strain>
        <tissue evidence="6">Leaf</tissue>
    </source>
</reference>
<feature type="chain" id="PRO_5038325400" description="ACB domain-containing protein" evidence="4">
    <location>
        <begin position="31"/>
        <end position="375"/>
    </location>
</feature>
<dbReference type="InterPro" id="IPR035984">
    <property type="entry name" value="Acyl-CoA-binding_sf"/>
</dbReference>
<accession>A0A978U8W4</accession>
<evidence type="ECO:0000256" key="1">
    <source>
        <dbReference type="ARBA" id="ARBA00005567"/>
    </source>
</evidence>
<dbReference type="PROSITE" id="PS51228">
    <property type="entry name" value="ACB_2"/>
    <property type="match status" value="1"/>
</dbReference>
<dbReference type="Gene3D" id="1.20.80.10">
    <property type="match status" value="1"/>
</dbReference>
<dbReference type="Pfam" id="PF00887">
    <property type="entry name" value="ACBP"/>
    <property type="match status" value="1"/>
</dbReference>
<comment type="caution">
    <text evidence="6">The sequence shown here is derived from an EMBL/GenBank/DDBJ whole genome shotgun (WGS) entry which is preliminary data.</text>
</comment>
<keyword evidence="4" id="KW-0732">Signal</keyword>
<organism evidence="6 8">
    <name type="scientific">Ziziphus jujuba var. spinosa</name>
    <dbReference type="NCBI Taxonomy" id="714518"/>
    <lineage>
        <taxon>Eukaryota</taxon>
        <taxon>Viridiplantae</taxon>
        <taxon>Streptophyta</taxon>
        <taxon>Embryophyta</taxon>
        <taxon>Tracheophyta</taxon>
        <taxon>Spermatophyta</taxon>
        <taxon>Magnoliopsida</taxon>
        <taxon>eudicotyledons</taxon>
        <taxon>Gunneridae</taxon>
        <taxon>Pentapetalae</taxon>
        <taxon>rosids</taxon>
        <taxon>fabids</taxon>
        <taxon>Rosales</taxon>
        <taxon>Rhamnaceae</taxon>
        <taxon>Paliureae</taxon>
        <taxon>Ziziphus</taxon>
    </lineage>
</organism>
<keyword evidence="2" id="KW-0446">Lipid-binding</keyword>
<dbReference type="EMBL" id="JAEACU010000267">
    <property type="protein sequence ID" value="KAH7510921.1"/>
    <property type="molecule type" value="Genomic_DNA"/>
</dbReference>
<comment type="similarity">
    <text evidence="1">Belongs to the ACBP family.</text>
</comment>
<evidence type="ECO:0000256" key="4">
    <source>
        <dbReference type="SAM" id="SignalP"/>
    </source>
</evidence>
<evidence type="ECO:0000313" key="7">
    <source>
        <dbReference type="EMBL" id="KAH7523712.1"/>
    </source>
</evidence>
<evidence type="ECO:0000313" key="8">
    <source>
        <dbReference type="Proteomes" id="UP000813462"/>
    </source>
</evidence>
<feature type="domain" description="ACB" evidence="5">
    <location>
        <begin position="219"/>
        <end position="317"/>
    </location>
</feature>
<feature type="region of interest" description="Disordered" evidence="3">
    <location>
        <begin position="317"/>
        <end position="375"/>
    </location>
</feature>
<protein>
    <recommendedName>
        <fullName evidence="5">ACB domain-containing protein</fullName>
    </recommendedName>
</protein>
<sequence>MELVHELFLTASLALLLSFLVAKLVAFALAGDSRHPDSELKSSSVSDEGVVEAEKTCEDSLTVRGSESESRVVEFVREAVEEEVDRFPGKPDHHHHHHQVEEISEQVQHRREELLEEGSGQQSEAVVLPEKLSDGEETASAEKVCDVDPRGVNEGHIDDSVEETLGNRGIDVIGGESAADEEEVSGVVDESKGKDEVHEVGMHNDSEDDDWEGIERSEWENDFAAAVKFVESQTGAKGDDRLVDAGSDVQMELYGLHKVATEGPCYESQPMALKLSARAKWALCARNAWQRLGNMSPEMAMEQYITILSDNIPGWREDHLAGEDKPESSKEKITIQPGSSTCFHNQPNERELELKSSVDGGGLTSGSHLESKALG</sequence>
<dbReference type="SUPFAM" id="SSF47027">
    <property type="entry name" value="Acyl-CoA binding protein"/>
    <property type="match status" value="1"/>
</dbReference>
<feature type="compositionally biased region" description="Polar residues" evidence="3">
    <location>
        <begin position="336"/>
        <end position="346"/>
    </location>
</feature>
<dbReference type="Proteomes" id="UP000813462">
    <property type="component" value="Unassembled WGS sequence"/>
</dbReference>
<dbReference type="AlphaFoldDB" id="A0A978U8W4"/>
<feature type="compositionally biased region" description="Basic and acidic residues" evidence="3">
    <location>
        <begin position="317"/>
        <end position="333"/>
    </location>
</feature>
<dbReference type="GO" id="GO:0006631">
    <property type="term" value="P:fatty acid metabolic process"/>
    <property type="evidence" value="ECO:0007669"/>
    <property type="project" value="TreeGrafter"/>
</dbReference>
<dbReference type="InterPro" id="IPR010916">
    <property type="entry name" value="TonB_box_CS"/>
</dbReference>
<dbReference type="PROSITE" id="PS00430">
    <property type="entry name" value="TONB_DEPENDENT_REC_1"/>
    <property type="match status" value="1"/>
</dbReference>
<dbReference type="GO" id="GO:0000062">
    <property type="term" value="F:fatty-acyl-CoA binding"/>
    <property type="evidence" value="ECO:0007669"/>
    <property type="project" value="InterPro"/>
</dbReference>
<feature type="region of interest" description="Disordered" evidence="3">
    <location>
        <begin position="85"/>
        <end position="126"/>
    </location>
</feature>
<dbReference type="PANTHER" id="PTHR23310:SF105">
    <property type="entry name" value="ACYL-COA-BINDING DOMAIN-CONTAINING PROTEIN 5"/>
    <property type="match status" value="1"/>
</dbReference>